<feature type="compositionally biased region" description="Polar residues" evidence="9">
    <location>
        <begin position="279"/>
        <end position="288"/>
    </location>
</feature>
<dbReference type="InterPro" id="IPR000198">
    <property type="entry name" value="RhoGAP_dom"/>
</dbReference>
<dbReference type="GO" id="GO:0008270">
    <property type="term" value="F:zinc ion binding"/>
    <property type="evidence" value="ECO:0007669"/>
    <property type="project" value="UniProtKB-KW"/>
</dbReference>
<keyword evidence="2" id="KW-0217">Developmental protein</keyword>
<dbReference type="Pfam" id="PF00620">
    <property type="entry name" value="RhoGAP"/>
    <property type="match status" value="1"/>
</dbReference>
<evidence type="ECO:0000256" key="6">
    <source>
        <dbReference type="ARBA" id="ARBA00022833"/>
    </source>
</evidence>
<feature type="region of interest" description="Disordered" evidence="9">
    <location>
        <begin position="610"/>
        <end position="629"/>
    </location>
</feature>
<evidence type="ECO:0000259" key="11">
    <source>
        <dbReference type="PROSITE" id="PS50238"/>
    </source>
</evidence>
<dbReference type="PROSITE" id="PS50238">
    <property type="entry name" value="RHOGAP"/>
    <property type="match status" value="1"/>
</dbReference>
<keyword evidence="6" id="KW-0862">Zinc</keyword>
<dbReference type="SUPFAM" id="SSF48350">
    <property type="entry name" value="GTPase activation domain, GAP"/>
    <property type="match status" value="1"/>
</dbReference>
<protein>
    <submittedName>
        <fullName evidence="12">Rac GTPase-activating protein 1</fullName>
    </submittedName>
</protein>
<evidence type="ECO:0000256" key="1">
    <source>
        <dbReference type="ARBA" id="ARBA00022468"/>
    </source>
</evidence>
<evidence type="ECO:0000256" key="4">
    <source>
        <dbReference type="ARBA" id="ARBA00022771"/>
    </source>
</evidence>
<evidence type="ECO:0000256" key="5">
    <source>
        <dbReference type="ARBA" id="ARBA00022782"/>
    </source>
</evidence>
<dbReference type="SMART" id="SM00324">
    <property type="entry name" value="RhoGAP"/>
    <property type="match status" value="1"/>
</dbReference>
<dbReference type="GO" id="GO:0030154">
    <property type="term" value="P:cell differentiation"/>
    <property type="evidence" value="ECO:0007669"/>
    <property type="project" value="UniProtKB-KW"/>
</dbReference>
<dbReference type="PROSITE" id="PS50081">
    <property type="entry name" value="ZF_DAG_PE_2"/>
    <property type="match status" value="1"/>
</dbReference>
<feature type="compositionally biased region" description="Polar residues" evidence="9">
    <location>
        <begin position="612"/>
        <end position="623"/>
    </location>
</feature>
<dbReference type="Gene3D" id="1.10.555.10">
    <property type="entry name" value="Rho GTPase activation protein"/>
    <property type="match status" value="1"/>
</dbReference>
<dbReference type="FunFam" id="3.30.60.20:FF:000033">
    <property type="entry name" value="Rac GTPase-activating protein 1"/>
    <property type="match status" value="1"/>
</dbReference>
<feature type="domain" description="Phorbol-ester/DAG-type" evidence="10">
    <location>
        <begin position="301"/>
        <end position="350"/>
    </location>
</feature>
<dbReference type="GO" id="GO:0000281">
    <property type="term" value="P:mitotic cytokinesis"/>
    <property type="evidence" value="ECO:0007669"/>
    <property type="project" value="TreeGrafter"/>
</dbReference>
<comment type="caution">
    <text evidence="12">The sequence shown here is derived from an EMBL/GenBank/DDBJ whole genome shotgun (WGS) entry which is preliminary data.</text>
</comment>
<dbReference type="PROSITE" id="PS00479">
    <property type="entry name" value="ZF_DAG_PE_1"/>
    <property type="match status" value="1"/>
</dbReference>
<evidence type="ECO:0000313" key="12">
    <source>
        <dbReference type="EMBL" id="GIY89409.1"/>
    </source>
</evidence>
<reference evidence="12 13" key="1">
    <citation type="submission" date="2021-06" db="EMBL/GenBank/DDBJ databases">
        <title>Caerostris extrusa draft genome.</title>
        <authorList>
            <person name="Kono N."/>
            <person name="Arakawa K."/>
        </authorList>
    </citation>
    <scope>NUCLEOTIDE SEQUENCE [LARGE SCALE GENOMIC DNA]</scope>
</reference>
<dbReference type="Proteomes" id="UP001054945">
    <property type="component" value="Unassembled WGS sequence"/>
</dbReference>
<evidence type="ECO:0000256" key="9">
    <source>
        <dbReference type="SAM" id="MobiDB-lite"/>
    </source>
</evidence>
<keyword evidence="3" id="KW-0479">Metal-binding</keyword>
<dbReference type="SMART" id="SM00109">
    <property type="entry name" value="C1"/>
    <property type="match status" value="1"/>
</dbReference>
<keyword evidence="1" id="KW-0343">GTPase activation</keyword>
<feature type="region of interest" description="Disordered" evidence="9">
    <location>
        <begin position="278"/>
        <end position="297"/>
    </location>
</feature>
<keyword evidence="4" id="KW-0863">Zinc-finger</keyword>
<sequence>MLILSLEERFGKLLEQNMTSQGIPKMSLSAQYDDLCRYSKVLTTGNEKEFKEFVEGQLNLLRRLKQAESEIQEVRNKNSALEAEKKRYELQIKHMKDLVEREIEKRRRLEDKKSSMERQIALIKEVLTADGNTIDNQTKEKLFFLSTTTYKPPEESQTRLTTIEESIGSLLSPSDLDDTDDDLNPSISRRRKRRSRGNKRSSADRTQKKKKSEENVAFQLGDTEDEFRMEIDRMPEKKGSEFRSSSEPNSTSPAEPQRQIHRSDSGQPKNCAYDLRIHNTGSHRSNTPHGRYSTGGKLSRTHAFVSKTVIRTEKCYPCGNMIKFCKQALKCTDCRITCHPECKEQCPLPCIPITFTPTKGPMGTIADFTSSTPPMIPSLIVHCVNEIESRGLKEIGLYRISGSERDVKDLKEKLLKGRNITNLFISNRVKMDIHAICGTIKEFLRSLKEPLIPRSVWRTFVDAAEHTDDKLCLNLLYDAVCDLPQPNKDTLAFFVLHLQRNKTMFPSNMFKCDVFKTMLRKAESPECRMPLENLAKVFGPTIVGYSSADPSDSNMLTETRQQCQVMQKLLKLPTDSWQNFLNVEVTDVFVGPYIKTPDTPAPVVSRLGPIYTSGQKPRSTQIGRTPLTPRHSKYKEGRRFFSSPMK</sequence>
<dbReference type="InterPro" id="IPR046349">
    <property type="entry name" value="C1-like_sf"/>
</dbReference>
<evidence type="ECO:0000256" key="7">
    <source>
        <dbReference type="ARBA" id="ARBA00022871"/>
    </source>
</evidence>
<feature type="compositionally biased region" description="Basic and acidic residues" evidence="9">
    <location>
        <begin position="226"/>
        <end position="241"/>
    </location>
</feature>
<evidence type="ECO:0000259" key="10">
    <source>
        <dbReference type="PROSITE" id="PS50081"/>
    </source>
</evidence>
<keyword evidence="8" id="KW-0175">Coiled coil</keyword>
<dbReference type="GO" id="GO:0051233">
    <property type="term" value="C:spindle midzone"/>
    <property type="evidence" value="ECO:0007669"/>
    <property type="project" value="TreeGrafter"/>
</dbReference>
<dbReference type="EMBL" id="BPLR01017203">
    <property type="protein sequence ID" value="GIY89409.1"/>
    <property type="molecule type" value="Genomic_DNA"/>
</dbReference>
<dbReference type="InterPro" id="IPR008936">
    <property type="entry name" value="Rho_GTPase_activation_prot"/>
</dbReference>
<keyword evidence="13" id="KW-1185">Reference proteome</keyword>
<dbReference type="GO" id="GO:0097149">
    <property type="term" value="C:centralspindlin complex"/>
    <property type="evidence" value="ECO:0007669"/>
    <property type="project" value="TreeGrafter"/>
</dbReference>
<feature type="compositionally biased region" description="Basic and acidic residues" evidence="9">
    <location>
        <begin position="201"/>
        <end position="214"/>
    </location>
</feature>
<feature type="compositionally biased region" description="Basic residues" evidence="9">
    <location>
        <begin position="188"/>
        <end position="199"/>
    </location>
</feature>
<keyword evidence="5" id="KW-0221">Differentiation</keyword>
<dbReference type="GO" id="GO:0005096">
    <property type="term" value="F:GTPase activator activity"/>
    <property type="evidence" value="ECO:0007669"/>
    <property type="project" value="UniProtKB-KW"/>
</dbReference>
<organism evidence="12 13">
    <name type="scientific">Caerostris extrusa</name>
    <name type="common">Bark spider</name>
    <name type="synonym">Caerostris bankana</name>
    <dbReference type="NCBI Taxonomy" id="172846"/>
    <lineage>
        <taxon>Eukaryota</taxon>
        <taxon>Metazoa</taxon>
        <taxon>Ecdysozoa</taxon>
        <taxon>Arthropoda</taxon>
        <taxon>Chelicerata</taxon>
        <taxon>Arachnida</taxon>
        <taxon>Araneae</taxon>
        <taxon>Araneomorphae</taxon>
        <taxon>Entelegynae</taxon>
        <taxon>Araneoidea</taxon>
        <taxon>Araneidae</taxon>
        <taxon>Caerostris</taxon>
    </lineage>
</organism>
<dbReference type="InterPro" id="IPR002219">
    <property type="entry name" value="PKC_DAG/PE"/>
</dbReference>
<gene>
    <name evidence="12" type="primary">RACGAP1</name>
    <name evidence="12" type="ORF">CEXT_680761</name>
</gene>
<dbReference type="GO" id="GO:0007266">
    <property type="term" value="P:Rho protein signal transduction"/>
    <property type="evidence" value="ECO:0007669"/>
    <property type="project" value="TreeGrafter"/>
</dbReference>
<dbReference type="SUPFAM" id="SSF57889">
    <property type="entry name" value="Cysteine-rich domain"/>
    <property type="match status" value="1"/>
</dbReference>
<name>A0AAV4X4E1_CAEEX</name>
<feature type="domain" description="Rho-GAP" evidence="11">
    <location>
        <begin position="363"/>
        <end position="577"/>
    </location>
</feature>
<evidence type="ECO:0000256" key="8">
    <source>
        <dbReference type="SAM" id="Coils"/>
    </source>
</evidence>
<dbReference type="GO" id="GO:0030496">
    <property type="term" value="C:midbody"/>
    <property type="evidence" value="ECO:0007669"/>
    <property type="project" value="TreeGrafter"/>
</dbReference>
<dbReference type="CDD" id="cd04382">
    <property type="entry name" value="RhoGAP_MgcRacGAP"/>
    <property type="match status" value="1"/>
</dbReference>
<keyword evidence="7" id="KW-0744">Spermatogenesis</keyword>
<feature type="coiled-coil region" evidence="8">
    <location>
        <begin position="57"/>
        <end position="126"/>
    </location>
</feature>
<dbReference type="GO" id="GO:0005634">
    <property type="term" value="C:nucleus"/>
    <property type="evidence" value="ECO:0007669"/>
    <property type="project" value="TreeGrafter"/>
</dbReference>
<accession>A0AAV4X4E1</accession>
<evidence type="ECO:0000313" key="13">
    <source>
        <dbReference type="Proteomes" id="UP001054945"/>
    </source>
</evidence>
<evidence type="ECO:0000256" key="3">
    <source>
        <dbReference type="ARBA" id="ARBA00022723"/>
    </source>
</evidence>
<dbReference type="AlphaFoldDB" id="A0AAV4X4E1"/>
<dbReference type="GO" id="GO:0032154">
    <property type="term" value="C:cleavage furrow"/>
    <property type="evidence" value="ECO:0007669"/>
    <property type="project" value="TreeGrafter"/>
</dbReference>
<proteinExistence type="predicted"/>
<feature type="region of interest" description="Disordered" evidence="9">
    <location>
        <begin position="168"/>
        <end position="272"/>
    </location>
</feature>
<dbReference type="PANTHER" id="PTHR46199:SF3">
    <property type="entry name" value="RAC GTPASE-ACTIVATING PROTEIN 1"/>
    <property type="match status" value="1"/>
</dbReference>
<dbReference type="GO" id="GO:0007283">
    <property type="term" value="P:spermatogenesis"/>
    <property type="evidence" value="ECO:0007669"/>
    <property type="project" value="UniProtKB-KW"/>
</dbReference>
<feature type="compositionally biased region" description="Polar residues" evidence="9">
    <location>
        <begin position="242"/>
        <end position="254"/>
    </location>
</feature>
<dbReference type="PANTHER" id="PTHR46199">
    <property type="entry name" value="RAC GTPASE-ACTIVATING PROTEIN 1"/>
    <property type="match status" value="1"/>
</dbReference>
<dbReference type="CDD" id="cd20821">
    <property type="entry name" value="C1_MgcRacGAP"/>
    <property type="match status" value="1"/>
</dbReference>
<dbReference type="Gene3D" id="3.30.60.20">
    <property type="match status" value="1"/>
</dbReference>
<dbReference type="Pfam" id="PF00130">
    <property type="entry name" value="C1_1"/>
    <property type="match status" value="1"/>
</dbReference>
<dbReference type="GO" id="GO:0051256">
    <property type="term" value="P:mitotic spindle midzone assembly"/>
    <property type="evidence" value="ECO:0007669"/>
    <property type="project" value="TreeGrafter"/>
</dbReference>
<evidence type="ECO:0000256" key="2">
    <source>
        <dbReference type="ARBA" id="ARBA00022473"/>
    </source>
</evidence>